<dbReference type="AlphaFoldDB" id="A0A4R2J9Y5"/>
<keyword evidence="5" id="KW-1185">Reference proteome</keyword>
<comment type="caution">
    <text evidence="4">The sequence shown here is derived from an EMBL/GenBank/DDBJ whole genome shotgun (WGS) entry which is preliminary data.</text>
</comment>
<evidence type="ECO:0000259" key="3">
    <source>
        <dbReference type="Pfam" id="PF03061"/>
    </source>
</evidence>
<evidence type="ECO:0000256" key="1">
    <source>
        <dbReference type="ARBA" id="ARBA00008324"/>
    </source>
</evidence>
<dbReference type="EMBL" id="SLWS01000008">
    <property type="protein sequence ID" value="TCO55077.1"/>
    <property type="molecule type" value="Genomic_DNA"/>
</dbReference>
<dbReference type="SUPFAM" id="SSF54637">
    <property type="entry name" value="Thioesterase/thiol ester dehydrase-isomerase"/>
    <property type="match status" value="1"/>
</dbReference>
<name>A0A4R2J9Y5_9PSEU</name>
<dbReference type="CDD" id="cd03443">
    <property type="entry name" value="PaaI_thioesterase"/>
    <property type="match status" value="1"/>
</dbReference>
<dbReference type="NCBIfam" id="TIGR00369">
    <property type="entry name" value="unchar_dom_1"/>
    <property type="match status" value="1"/>
</dbReference>
<dbReference type="Proteomes" id="UP000295680">
    <property type="component" value="Unassembled WGS sequence"/>
</dbReference>
<proteinExistence type="inferred from homology"/>
<evidence type="ECO:0000313" key="5">
    <source>
        <dbReference type="Proteomes" id="UP000295680"/>
    </source>
</evidence>
<dbReference type="PANTHER" id="PTHR21660">
    <property type="entry name" value="THIOESTERASE SUPERFAMILY MEMBER-RELATED"/>
    <property type="match status" value="1"/>
</dbReference>
<dbReference type="InterPro" id="IPR039298">
    <property type="entry name" value="ACOT13"/>
</dbReference>
<evidence type="ECO:0000313" key="4">
    <source>
        <dbReference type="EMBL" id="TCO55077.1"/>
    </source>
</evidence>
<protein>
    <submittedName>
        <fullName evidence="4">Uncharacterized protein (TIGR00369 family)</fullName>
    </submittedName>
</protein>
<gene>
    <name evidence="4" type="ORF">EV192_108365</name>
</gene>
<keyword evidence="2" id="KW-0378">Hydrolase</keyword>
<dbReference type="GO" id="GO:0047617">
    <property type="term" value="F:fatty acyl-CoA hydrolase activity"/>
    <property type="evidence" value="ECO:0007669"/>
    <property type="project" value="InterPro"/>
</dbReference>
<dbReference type="PANTHER" id="PTHR21660:SF1">
    <property type="entry name" value="ACYL-COENZYME A THIOESTERASE 13"/>
    <property type="match status" value="1"/>
</dbReference>
<dbReference type="Pfam" id="PF03061">
    <property type="entry name" value="4HBT"/>
    <property type="match status" value="1"/>
</dbReference>
<organism evidence="4 5">
    <name type="scientific">Actinocrispum wychmicini</name>
    <dbReference type="NCBI Taxonomy" id="1213861"/>
    <lineage>
        <taxon>Bacteria</taxon>
        <taxon>Bacillati</taxon>
        <taxon>Actinomycetota</taxon>
        <taxon>Actinomycetes</taxon>
        <taxon>Pseudonocardiales</taxon>
        <taxon>Pseudonocardiaceae</taxon>
        <taxon>Actinocrispum</taxon>
    </lineage>
</organism>
<dbReference type="InterPro" id="IPR029069">
    <property type="entry name" value="HotDog_dom_sf"/>
</dbReference>
<evidence type="ECO:0000256" key="2">
    <source>
        <dbReference type="ARBA" id="ARBA00022801"/>
    </source>
</evidence>
<dbReference type="Gene3D" id="3.10.129.10">
    <property type="entry name" value="Hotdog Thioesterase"/>
    <property type="match status" value="1"/>
</dbReference>
<dbReference type="InterPro" id="IPR003736">
    <property type="entry name" value="PAAI_dom"/>
</dbReference>
<accession>A0A4R2J9Y5</accession>
<comment type="similarity">
    <text evidence="1">Belongs to the thioesterase PaaI family.</text>
</comment>
<dbReference type="InterPro" id="IPR006683">
    <property type="entry name" value="Thioestr_dom"/>
</dbReference>
<sequence>MNSGIVDGMGTGLFWDMLAGRTPMPPAAATLGWKLREVDAEAGTIEVEFEATAAFANPAGHVQGGFLAAMLDDTMGPALAATLGPGQFAPTLDLHVQFLRVAWPGTLVGRASVVRRGKQVCHLKGELLDGSGRLVATAIATAMVQSGERMNRVRTSPVG</sequence>
<feature type="domain" description="Thioesterase" evidence="3">
    <location>
        <begin position="60"/>
        <end position="136"/>
    </location>
</feature>
<reference evidence="4 5" key="1">
    <citation type="submission" date="2019-03" db="EMBL/GenBank/DDBJ databases">
        <title>Genomic Encyclopedia of Type Strains, Phase IV (KMG-IV): sequencing the most valuable type-strain genomes for metagenomic binning, comparative biology and taxonomic classification.</title>
        <authorList>
            <person name="Goeker M."/>
        </authorList>
    </citation>
    <scope>NUCLEOTIDE SEQUENCE [LARGE SCALE GENOMIC DNA]</scope>
    <source>
        <strain evidence="4 5">DSM 45934</strain>
    </source>
</reference>